<dbReference type="RefSeq" id="WP_101956513.1">
    <property type="nucleotide sequence ID" value="NZ_NMTS02000072.1"/>
</dbReference>
<keyword evidence="1" id="KW-0732">Signal</keyword>
<dbReference type="PROSITE" id="PS51318">
    <property type="entry name" value="TAT"/>
    <property type="match status" value="1"/>
</dbReference>
<evidence type="ECO:0000313" key="2">
    <source>
        <dbReference type="EMBL" id="PLK28817.1"/>
    </source>
</evidence>
<protein>
    <recommendedName>
        <fullName evidence="4">Tat pathway signal sequence</fullName>
    </recommendedName>
</protein>
<dbReference type="Proteomes" id="UP000221015">
    <property type="component" value="Unassembled WGS sequence"/>
</dbReference>
<reference evidence="2 3" key="1">
    <citation type="journal article" date="2017" name="Front. Microbiol.">
        <title>New Insights into the Diversity of the Genus Faecalibacterium.</title>
        <authorList>
            <person name="Benevides L."/>
            <person name="Burman S."/>
            <person name="Martin R."/>
            <person name="Robert V."/>
            <person name="Thomas M."/>
            <person name="Miquel S."/>
            <person name="Chain F."/>
            <person name="Sokol H."/>
            <person name="Bermudez-Humaran L.G."/>
            <person name="Morrison M."/>
            <person name="Langella P."/>
            <person name="Azevedo V.A."/>
            <person name="Chatel J.M."/>
            <person name="Soares S."/>
        </authorList>
    </citation>
    <scope>NUCLEOTIDE SEQUENCE [LARGE SCALE GENOMIC DNA]</scope>
    <source>
        <strain evidence="2 3">CNCM I 4542</strain>
    </source>
</reference>
<feature type="signal peptide" evidence="1">
    <location>
        <begin position="1"/>
        <end position="27"/>
    </location>
</feature>
<dbReference type="PROSITE" id="PS51257">
    <property type="entry name" value="PROKAR_LIPOPROTEIN"/>
    <property type="match status" value="1"/>
</dbReference>
<organism evidence="2 3">
    <name type="scientific">Faecalibacterium prausnitzii</name>
    <dbReference type="NCBI Taxonomy" id="853"/>
    <lineage>
        <taxon>Bacteria</taxon>
        <taxon>Bacillati</taxon>
        <taxon>Bacillota</taxon>
        <taxon>Clostridia</taxon>
        <taxon>Eubacteriales</taxon>
        <taxon>Oscillospiraceae</taxon>
        <taxon>Faecalibacterium</taxon>
    </lineage>
</organism>
<dbReference type="AlphaFoldDB" id="A0A2J4JLT9"/>
<dbReference type="InterPro" id="IPR006311">
    <property type="entry name" value="TAT_signal"/>
</dbReference>
<comment type="caution">
    <text evidence="2">The sequence shown here is derived from an EMBL/GenBank/DDBJ whole genome shotgun (WGS) entry which is preliminary data.</text>
</comment>
<proteinExistence type="predicted"/>
<evidence type="ECO:0008006" key="4">
    <source>
        <dbReference type="Google" id="ProtNLM"/>
    </source>
</evidence>
<accession>A0A2J4JLT9</accession>
<evidence type="ECO:0000313" key="3">
    <source>
        <dbReference type="Proteomes" id="UP000221015"/>
    </source>
</evidence>
<dbReference type="InterPro" id="IPR019546">
    <property type="entry name" value="TAT_signal_bac_arc"/>
</dbReference>
<name>A0A2J4JLT9_9FIRM</name>
<gene>
    <name evidence="2" type="ORF">CGS50_012360</name>
</gene>
<dbReference type="EMBL" id="NMTS02000072">
    <property type="protein sequence ID" value="PLK28817.1"/>
    <property type="molecule type" value="Genomic_DNA"/>
</dbReference>
<dbReference type="Pfam" id="PF10518">
    <property type="entry name" value="TAT_signal"/>
    <property type="match status" value="1"/>
</dbReference>
<dbReference type="NCBIfam" id="TIGR01409">
    <property type="entry name" value="TAT_signal_seq"/>
    <property type="match status" value="1"/>
</dbReference>
<feature type="chain" id="PRO_5039113431" description="Tat pathway signal sequence" evidence="1">
    <location>
        <begin position="28"/>
        <end position="272"/>
    </location>
</feature>
<sequence>MSNISRRKFLKGAGVAALAVAAAGVLTGCSNGDAPVIPEVTKEVKVIFICNGATAGKDGSVVVKKDAKTVLVSQIKAEQIPQGYTVESTGELKIQEIDGKECVLVTLKKIDTGKKVTVAFYDSVNKAMLSTTMTITVASDTEFVYKTDLKEALPGYEIIDNGKNQISKNNRVVMEVKPVNPAEQKEVTVYYYQQGMEQNDANCIGMATMNVDKTVTFLYANELPKVSKEVWMGNDKYLSKVVPVGNGPFRINYLGNNKGEVKVAANFKYIKA</sequence>
<evidence type="ECO:0000256" key="1">
    <source>
        <dbReference type="SAM" id="SignalP"/>
    </source>
</evidence>